<evidence type="ECO:0000256" key="3">
    <source>
        <dbReference type="ARBA" id="ARBA00022963"/>
    </source>
</evidence>
<evidence type="ECO:0000313" key="5">
    <source>
        <dbReference type="EMBL" id="KAK7820136.1"/>
    </source>
</evidence>
<feature type="signal peptide" evidence="4">
    <location>
        <begin position="1"/>
        <end position="22"/>
    </location>
</feature>
<dbReference type="CDD" id="cd01837">
    <property type="entry name" value="SGNH_plant_lipase_like"/>
    <property type="match status" value="1"/>
</dbReference>
<dbReference type="InterPro" id="IPR001087">
    <property type="entry name" value="GDSL"/>
</dbReference>
<keyword evidence="6" id="KW-1185">Reference proteome</keyword>
<dbReference type="PANTHER" id="PTHR45648:SF106">
    <property type="entry name" value="ANTHER-SPECIFIC PROLINE-RICH PROTEIN APG"/>
    <property type="match status" value="1"/>
</dbReference>
<keyword evidence="4" id="KW-0732">Signal</keyword>
<evidence type="ECO:0000256" key="1">
    <source>
        <dbReference type="ARBA" id="ARBA00008668"/>
    </source>
</evidence>
<evidence type="ECO:0000256" key="4">
    <source>
        <dbReference type="SAM" id="SignalP"/>
    </source>
</evidence>
<dbReference type="GO" id="GO:0016788">
    <property type="term" value="F:hydrolase activity, acting on ester bonds"/>
    <property type="evidence" value="ECO:0007669"/>
    <property type="project" value="InterPro"/>
</dbReference>
<dbReference type="GO" id="GO:0016042">
    <property type="term" value="P:lipid catabolic process"/>
    <property type="evidence" value="ECO:0007669"/>
    <property type="project" value="UniProtKB-KW"/>
</dbReference>
<dbReference type="SUPFAM" id="SSF52266">
    <property type="entry name" value="SGNH hydrolase"/>
    <property type="match status" value="1"/>
</dbReference>
<keyword evidence="2" id="KW-0378">Hydrolase</keyword>
<dbReference type="Gene3D" id="3.40.50.1110">
    <property type="entry name" value="SGNH hydrolase"/>
    <property type="match status" value="2"/>
</dbReference>
<name>A0AAW0J164_QUESU</name>
<comment type="similarity">
    <text evidence="1">Belongs to the 'GDSL' lipolytic enzyme family.</text>
</comment>
<dbReference type="EMBL" id="PKMF04000751">
    <property type="protein sequence ID" value="KAK7820136.1"/>
    <property type="molecule type" value="Genomic_DNA"/>
</dbReference>
<comment type="caution">
    <text evidence="5">The sequence shown here is derived from an EMBL/GenBank/DDBJ whole genome shotgun (WGS) entry which is preliminary data.</text>
</comment>
<gene>
    <name evidence="5" type="ORF">CFP56_039196</name>
</gene>
<keyword evidence="3" id="KW-0442">Lipid degradation</keyword>
<dbReference type="InterPro" id="IPR035669">
    <property type="entry name" value="SGNH_plant_lipase-like"/>
</dbReference>
<evidence type="ECO:0000256" key="2">
    <source>
        <dbReference type="ARBA" id="ARBA00022801"/>
    </source>
</evidence>
<dbReference type="InterPro" id="IPR036514">
    <property type="entry name" value="SGNH_hydro_sf"/>
</dbReference>
<dbReference type="PANTHER" id="PTHR45648">
    <property type="entry name" value="GDSL LIPASE/ACYLHYDROLASE FAMILY PROTEIN (AFU_ORTHOLOGUE AFUA_4G14700)"/>
    <property type="match status" value="1"/>
</dbReference>
<organism evidence="5 6">
    <name type="scientific">Quercus suber</name>
    <name type="common">Cork oak</name>
    <dbReference type="NCBI Taxonomy" id="58331"/>
    <lineage>
        <taxon>Eukaryota</taxon>
        <taxon>Viridiplantae</taxon>
        <taxon>Streptophyta</taxon>
        <taxon>Embryophyta</taxon>
        <taxon>Tracheophyta</taxon>
        <taxon>Spermatophyta</taxon>
        <taxon>Magnoliopsida</taxon>
        <taxon>eudicotyledons</taxon>
        <taxon>Gunneridae</taxon>
        <taxon>Pentapetalae</taxon>
        <taxon>rosids</taxon>
        <taxon>fabids</taxon>
        <taxon>Fagales</taxon>
        <taxon>Fagaceae</taxon>
        <taxon>Quercus</taxon>
    </lineage>
</organism>
<sequence length="527" mass="59737">MKCKVLLLTFFFIIIGFNLSKAQMVPAIYVFGDSLVDVGNNNYLKLSLAKADLPHYGIDFPNHKATGRFTNGRNAADFLAEKVGLPTSPPYFSLVDDSNNNNNVSFLNGVSFASGGARILDGTDPYVFQSIHLTQQIDYFSTVYEDLYKQLGSSGVKNHLSKSIFAIVIGSNDILGYFRSSDLQNKTTPHQYVDSMVLSLKDKLKRLYSFGARKFVIVGIGKIGCCPARRTETKNEKCREEINFWSIKYNIGLISMLQELKSDLKDIHYSYFDTYKVLLDFIQRPATYGFVEVKAACCGLGTLNAEIFCLPIAAYCSNRSDYIFFDRVHPTEAAHRIFVNHIFDGSLQYTFPINVKQLHWAAEKVGLPSSPPYLSLVNEPKKNNVSFLNECREEMNYWSVKYNEGLMSMLQELKSELKRDMYYSSSDSIYFPFNFSLYKKRKERMIEDPSYLVAGFVEIKATCCGLGTLNAEIFCLPIAAYCSNRSDHVFFDLVHPTEAANRISMDHVFDGSLQYTFPVNMKQLVAI</sequence>
<evidence type="ECO:0000313" key="6">
    <source>
        <dbReference type="Proteomes" id="UP000237347"/>
    </source>
</evidence>
<proteinExistence type="inferred from homology"/>
<dbReference type="InterPro" id="IPR051058">
    <property type="entry name" value="GDSL_Est/Lipase"/>
</dbReference>
<accession>A0AAW0J164</accession>
<dbReference type="AlphaFoldDB" id="A0AAW0J164"/>
<dbReference type="FunFam" id="3.40.50.1110:FF:000003">
    <property type="entry name" value="GDSL esterase/lipase APG"/>
    <property type="match status" value="1"/>
</dbReference>
<protein>
    <submittedName>
        <fullName evidence="5">Gdsl esterase/lipase</fullName>
    </submittedName>
</protein>
<reference evidence="5 6" key="1">
    <citation type="journal article" date="2018" name="Sci. Data">
        <title>The draft genome sequence of cork oak.</title>
        <authorList>
            <person name="Ramos A.M."/>
            <person name="Usie A."/>
            <person name="Barbosa P."/>
            <person name="Barros P.M."/>
            <person name="Capote T."/>
            <person name="Chaves I."/>
            <person name="Simoes F."/>
            <person name="Abreu I."/>
            <person name="Carrasquinho I."/>
            <person name="Faro C."/>
            <person name="Guimaraes J.B."/>
            <person name="Mendonca D."/>
            <person name="Nobrega F."/>
            <person name="Rodrigues L."/>
            <person name="Saibo N.J.M."/>
            <person name="Varela M.C."/>
            <person name="Egas C."/>
            <person name="Matos J."/>
            <person name="Miguel C.M."/>
            <person name="Oliveira M.M."/>
            <person name="Ricardo C.P."/>
            <person name="Goncalves S."/>
        </authorList>
    </citation>
    <scope>NUCLEOTIDE SEQUENCE [LARGE SCALE GENOMIC DNA]</scope>
    <source>
        <strain evidence="6">cv. HL8</strain>
    </source>
</reference>
<dbReference type="Pfam" id="PF00657">
    <property type="entry name" value="Lipase_GDSL"/>
    <property type="match status" value="2"/>
</dbReference>
<keyword evidence="3" id="KW-0443">Lipid metabolism</keyword>
<feature type="chain" id="PRO_5043508409" evidence="4">
    <location>
        <begin position="23"/>
        <end position="527"/>
    </location>
</feature>
<dbReference type="Proteomes" id="UP000237347">
    <property type="component" value="Unassembled WGS sequence"/>
</dbReference>